<keyword evidence="2 3" id="KW-0342">GTP-binding</keyword>
<evidence type="ECO:0000313" key="7">
    <source>
        <dbReference type="Proteomes" id="UP000245591"/>
    </source>
</evidence>
<name>A0A2U1JF98_SMIAN</name>
<protein>
    <recommendedName>
        <fullName evidence="5">Septin-type G domain-containing protein</fullName>
    </recommendedName>
</protein>
<dbReference type="CDD" id="cd01850">
    <property type="entry name" value="CDC_Septin"/>
    <property type="match status" value="1"/>
</dbReference>
<reference evidence="6 7" key="1">
    <citation type="journal article" date="2018" name="MBio">
        <title>Comparative Genomics Reveals the Core Gene Toolbox for the Fungus-Insect Symbiosis.</title>
        <authorList>
            <person name="Wang Y."/>
            <person name="Stata M."/>
            <person name="Wang W."/>
            <person name="Stajich J.E."/>
            <person name="White M.M."/>
            <person name="Moncalvo J.M."/>
        </authorList>
    </citation>
    <scope>NUCLEOTIDE SEQUENCE [LARGE SCALE GENOMIC DNA]</scope>
    <source>
        <strain evidence="6 7">AUS-126-30</strain>
    </source>
</reference>
<gene>
    <name evidence="6" type="ORF">BB558_000041</name>
</gene>
<comment type="similarity">
    <text evidence="3">Belongs to the TRAFAC class TrmE-Era-EngA-EngB-Septin-like GTPase superfamily. Septin GTPase family.</text>
</comment>
<evidence type="ECO:0000256" key="3">
    <source>
        <dbReference type="RuleBase" id="RU004560"/>
    </source>
</evidence>
<dbReference type="EMBL" id="MBFU01000003">
    <property type="protein sequence ID" value="PWA03767.1"/>
    <property type="molecule type" value="Genomic_DNA"/>
</dbReference>
<evidence type="ECO:0000313" key="6">
    <source>
        <dbReference type="EMBL" id="PWA03767.1"/>
    </source>
</evidence>
<evidence type="ECO:0000259" key="5">
    <source>
        <dbReference type="PROSITE" id="PS51719"/>
    </source>
</evidence>
<feature type="region of interest" description="Disordered" evidence="4">
    <location>
        <begin position="1"/>
        <end position="20"/>
    </location>
</feature>
<feature type="domain" description="Septin-type G" evidence="5">
    <location>
        <begin position="26"/>
        <end position="311"/>
    </location>
</feature>
<keyword evidence="1 3" id="KW-0547">Nucleotide-binding</keyword>
<proteinExistence type="inferred from homology"/>
<evidence type="ECO:0000256" key="4">
    <source>
        <dbReference type="SAM" id="MobiDB-lite"/>
    </source>
</evidence>
<dbReference type="InterPro" id="IPR030379">
    <property type="entry name" value="G_SEPTIN_dom"/>
</dbReference>
<evidence type="ECO:0000256" key="1">
    <source>
        <dbReference type="ARBA" id="ARBA00022741"/>
    </source>
</evidence>
<dbReference type="Pfam" id="PF00735">
    <property type="entry name" value="Septin"/>
    <property type="match status" value="1"/>
</dbReference>
<keyword evidence="7" id="KW-1185">Reference proteome</keyword>
<organism evidence="6 7">
    <name type="scientific">Smittium angustum</name>
    <dbReference type="NCBI Taxonomy" id="133377"/>
    <lineage>
        <taxon>Eukaryota</taxon>
        <taxon>Fungi</taxon>
        <taxon>Fungi incertae sedis</taxon>
        <taxon>Zoopagomycota</taxon>
        <taxon>Kickxellomycotina</taxon>
        <taxon>Harpellomycetes</taxon>
        <taxon>Harpellales</taxon>
        <taxon>Legeriomycetaceae</taxon>
        <taxon>Smittium</taxon>
    </lineage>
</organism>
<dbReference type="InterPro" id="IPR016491">
    <property type="entry name" value="Septin"/>
</dbReference>
<dbReference type="Gene3D" id="3.40.50.300">
    <property type="entry name" value="P-loop containing nucleotide triphosphate hydrolases"/>
    <property type="match status" value="1"/>
</dbReference>
<dbReference type="GO" id="GO:0005938">
    <property type="term" value="C:cell cortex"/>
    <property type="evidence" value="ECO:0007669"/>
    <property type="project" value="UniProtKB-ARBA"/>
</dbReference>
<accession>A0A2U1JF98</accession>
<feature type="compositionally biased region" description="Polar residues" evidence="4">
    <location>
        <begin position="1"/>
        <end position="16"/>
    </location>
</feature>
<dbReference type="AlphaFoldDB" id="A0A2U1JF98"/>
<sequence length="326" mass="37584">MSSKSQQDVAPSTARPSSLRYKTEKRGIRYNIMLVGCSGLGRRTFINTLCEKEIIPPPTLEDPDMAHMVDPMKFNKYETQMNEDGTNIFLTTVDTPGFGDGIDNESCFTQLQEYIETQFDEVLLEESRIRRNAKYRDNRVHILLYFLTPTGHGLRELDIEIIKRLGHLVNIILIIGRADSFTTKEIASFKLSVMKDVVTYELPIYNFAWDEEADPESQEENQEIQAIVPFSVVGCDEVIDADFGSVRVRKYPWGTVEGILFYPTSPSPFDNDEMSDFGLLRYILLNSHISDFIDFTTNVLYEEYRTLKLNENKDDESEDKEEEEEE</sequence>
<dbReference type="PROSITE" id="PS51719">
    <property type="entry name" value="G_SEPTIN"/>
    <property type="match status" value="1"/>
</dbReference>
<dbReference type="GO" id="GO:0005525">
    <property type="term" value="F:GTP binding"/>
    <property type="evidence" value="ECO:0007669"/>
    <property type="project" value="UniProtKB-KW"/>
</dbReference>
<dbReference type="PANTHER" id="PTHR18884">
    <property type="entry name" value="SEPTIN"/>
    <property type="match status" value="1"/>
</dbReference>
<dbReference type="GO" id="GO:0032156">
    <property type="term" value="C:septin cytoskeleton"/>
    <property type="evidence" value="ECO:0007669"/>
    <property type="project" value="UniProtKB-ARBA"/>
</dbReference>
<comment type="caution">
    <text evidence="6">The sequence shown here is derived from an EMBL/GenBank/DDBJ whole genome shotgun (WGS) entry which is preliminary data.</text>
</comment>
<dbReference type="InterPro" id="IPR027417">
    <property type="entry name" value="P-loop_NTPase"/>
</dbReference>
<dbReference type="Proteomes" id="UP000245591">
    <property type="component" value="Unassembled WGS sequence"/>
</dbReference>
<dbReference type="PIRSF" id="PIRSF006698">
    <property type="entry name" value="Septin"/>
    <property type="match status" value="1"/>
</dbReference>
<dbReference type="SUPFAM" id="SSF52540">
    <property type="entry name" value="P-loop containing nucleoside triphosphate hydrolases"/>
    <property type="match status" value="1"/>
</dbReference>
<evidence type="ECO:0000256" key="2">
    <source>
        <dbReference type="ARBA" id="ARBA00023134"/>
    </source>
</evidence>